<dbReference type="Pfam" id="PF03083">
    <property type="entry name" value="MtN3_slv"/>
    <property type="match status" value="1"/>
</dbReference>
<dbReference type="AlphaFoldDB" id="A0AAN9L586"/>
<dbReference type="EMBL" id="JAYMYQ010000005">
    <property type="protein sequence ID" value="KAK7329459.1"/>
    <property type="molecule type" value="Genomic_DNA"/>
</dbReference>
<keyword evidence="1" id="KW-0812">Transmembrane</keyword>
<evidence type="ECO:0000313" key="3">
    <source>
        <dbReference type="Proteomes" id="UP001367508"/>
    </source>
</evidence>
<dbReference type="InterPro" id="IPR004316">
    <property type="entry name" value="SWEET_rpt"/>
</dbReference>
<feature type="transmembrane region" description="Helical" evidence="1">
    <location>
        <begin position="47"/>
        <end position="74"/>
    </location>
</feature>
<evidence type="ECO:0000313" key="2">
    <source>
        <dbReference type="EMBL" id="KAK7329459.1"/>
    </source>
</evidence>
<reference evidence="2 3" key="1">
    <citation type="submission" date="2024-01" db="EMBL/GenBank/DDBJ databases">
        <title>The genomes of 5 underutilized Papilionoideae crops provide insights into root nodulation and disease resistanc.</title>
        <authorList>
            <person name="Jiang F."/>
        </authorList>
    </citation>
    <scope>NUCLEOTIDE SEQUENCE [LARGE SCALE GENOMIC DNA]</scope>
    <source>
        <strain evidence="2">LVBAO_FW01</strain>
        <tissue evidence="2">Leaves</tissue>
    </source>
</reference>
<keyword evidence="1" id="KW-1133">Transmembrane helix</keyword>
<keyword evidence="1" id="KW-0472">Membrane</keyword>
<gene>
    <name evidence="2" type="ORF">VNO77_23628</name>
</gene>
<organism evidence="2 3">
    <name type="scientific">Canavalia gladiata</name>
    <name type="common">Sword bean</name>
    <name type="synonym">Dolichos gladiatus</name>
    <dbReference type="NCBI Taxonomy" id="3824"/>
    <lineage>
        <taxon>Eukaryota</taxon>
        <taxon>Viridiplantae</taxon>
        <taxon>Streptophyta</taxon>
        <taxon>Embryophyta</taxon>
        <taxon>Tracheophyta</taxon>
        <taxon>Spermatophyta</taxon>
        <taxon>Magnoliopsida</taxon>
        <taxon>eudicotyledons</taxon>
        <taxon>Gunneridae</taxon>
        <taxon>Pentapetalae</taxon>
        <taxon>rosids</taxon>
        <taxon>fabids</taxon>
        <taxon>Fabales</taxon>
        <taxon>Fabaceae</taxon>
        <taxon>Papilionoideae</taxon>
        <taxon>50 kb inversion clade</taxon>
        <taxon>NPAAA clade</taxon>
        <taxon>indigoferoid/millettioid clade</taxon>
        <taxon>Phaseoleae</taxon>
        <taxon>Canavalia</taxon>
    </lineage>
</organism>
<dbReference type="GO" id="GO:0016020">
    <property type="term" value="C:membrane"/>
    <property type="evidence" value="ECO:0007669"/>
    <property type="project" value="InterPro"/>
</dbReference>
<dbReference type="Proteomes" id="UP001367508">
    <property type="component" value="Unassembled WGS sequence"/>
</dbReference>
<proteinExistence type="predicted"/>
<keyword evidence="3" id="KW-1185">Reference proteome</keyword>
<protein>
    <submittedName>
        <fullName evidence="2">Uncharacterized protein</fullName>
    </submittedName>
</protein>
<sequence>MAEASFFVGVTEYLVATVNGFGIVVETIYIILFVIYAPKGIKAKTAILSGILDVGILAAAVVVTQLVIVVLGYYGCGLGHCYVLILTAFYHGKLHLPVFASYHSCFGFSLPHIYS</sequence>
<comment type="caution">
    <text evidence="2">The sequence shown here is derived from an EMBL/GenBank/DDBJ whole genome shotgun (WGS) entry which is preliminary data.</text>
</comment>
<evidence type="ECO:0000256" key="1">
    <source>
        <dbReference type="SAM" id="Phobius"/>
    </source>
</evidence>
<accession>A0AAN9L586</accession>
<name>A0AAN9L586_CANGL</name>
<feature type="transmembrane region" description="Helical" evidence="1">
    <location>
        <begin position="13"/>
        <end position="35"/>
    </location>
</feature>